<dbReference type="STRING" id="1520.LF65_02766"/>
<dbReference type="InterPro" id="IPR052509">
    <property type="entry name" value="Metal_resp_DNA-bind_regulator"/>
</dbReference>
<dbReference type="Pfam" id="PF03551">
    <property type="entry name" value="PadR"/>
    <property type="match status" value="1"/>
</dbReference>
<dbReference type="OrthoDB" id="9808017at2"/>
<accession>A0A0B5QAU1</accession>
<dbReference type="SUPFAM" id="SSF46785">
    <property type="entry name" value="Winged helix' DNA-binding domain"/>
    <property type="match status" value="1"/>
</dbReference>
<dbReference type="Proteomes" id="UP000031866">
    <property type="component" value="Chromosome"/>
</dbReference>
<dbReference type="EMBL" id="CP010086">
    <property type="protein sequence ID" value="AJG99339.1"/>
    <property type="molecule type" value="Genomic_DNA"/>
</dbReference>
<dbReference type="InterPro" id="IPR036390">
    <property type="entry name" value="WH_DNA-bd_sf"/>
</dbReference>
<dbReference type="GO" id="GO:0003677">
    <property type="term" value="F:DNA binding"/>
    <property type="evidence" value="ECO:0007669"/>
    <property type="project" value="UniProtKB-KW"/>
</dbReference>
<gene>
    <name evidence="2" type="ORF">LF65_02766</name>
</gene>
<dbReference type="KEGG" id="cbei:LF65_02766"/>
<dbReference type="PANTHER" id="PTHR33169:SF14">
    <property type="entry name" value="TRANSCRIPTIONAL REGULATOR RV3488"/>
    <property type="match status" value="1"/>
</dbReference>
<proteinExistence type="predicted"/>
<keyword evidence="2" id="KW-0238">DNA-binding</keyword>
<evidence type="ECO:0000313" key="2">
    <source>
        <dbReference type="EMBL" id="AJG99339.1"/>
    </source>
</evidence>
<evidence type="ECO:0000313" key="3">
    <source>
        <dbReference type="Proteomes" id="UP000031866"/>
    </source>
</evidence>
<dbReference type="InterPro" id="IPR036388">
    <property type="entry name" value="WH-like_DNA-bd_sf"/>
</dbReference>
<dbReference type="AlphaFoldDB" id="A0A0B5QAU1"/>
<reference evidence="3" key="1">
    <citation type="submission" date="2014-12" db="EMBL/GenBank/DDBJ databases">
        <title>Genome sequence of Clostridium beijerinckii strain 59B.</title>
        <authorList>
            <person name="Little G.T."/>
            <person name="Minton N.P."/>
        </authorList>
    </citation>
    <scope>NUCLEOTIDE SEQUENCE [LARGE SCALE GENOMIC DNA]</scope>
    <source>
        <strain evidence="3">59B</strain>
    </source>
</reference>
<name>A0A0B5QAU1_CLOBE</name>
<protein>
    <submittedName>
        <fullName evidence="2">DNA-binding protein</fullName>
    </submittedName>
</protein>
<sequence length="108" mass="12811">MKINKELLKGSTNILILSLLQRNEMYGYEIIKEMQLKSSGVFEFKEGTLYPILHSLEEENLVESFWKEGENSRKRKYYKMTKKGREALREKKDEWGLFTATVNKIITE</sequence>
<dbReference type="RefSeq" id="WP_041896736.1">
    <property type="nucleotide sequence ID" value="NZ_CP010086.2"/>
</dbReference>
<dbReference type="PANTHER" id="PTHR33169">
    <property type="entry name" value="PADR-FAMILY TRANSCRIPTIONAL REGULATOR"/>
    <property type="match status" value="1"/>
</dbReference>
<dbReference type="Gene3D" id="1.10.10.10">
    <property type="entry name" value="Winged helix-like DNA-binding domain superfamily/Winged helix DNA-binding domain"/>
    <property type="match status" value="1"/>
</dbReference>
<feature type="domain" description="Transcription regulator PadR N-terminal" evidence="1">
    <location>
        <begin position="16"/>
        <end position="90"/>
    </location>
</feature>
<organism evidence="2 3">
    <name type="scientific">Clostridium beijerinckii</name>
    <name type="common">Clostridium MP</name>
    <dbReference type="NCBI Taxonomy" id="1520"/>
    <lineage>
        <taxon>Bacteria</taxon>
        <taxon>Bacillati</taxon>
        <taxon>Bacillota</taxon>
        <taxon>Clostridia</taxon>
        <taxon>Eubacteriales</taxon>
        <taxon>Clostridiaceae</taxon>
        <taxon>Clostridium</taxon>
    </lineage>
</organism>
<evidence type="ECO:0000259" key="1">
    <source>
        <dbReference type="Pfam" id="PF03551"/>
    </source>
</evidence>
<dbReference type="InterPro" id="IPR005149">
    <property type="entry name" value="Tscrpt_reg_PadR_N"/>
</dbReference>